<dbReference type="SUPFAM" id="SSF53756">
    <property type="entry name" value="UDP-Glycosyltransferase/glycogen phosphorylase"/>
    <property type="match status" value="1"/>
</dbReference>
<organism evidence="9 10">
    <name type="scientific">Vibrio tritonius</name>
    <dbReference type="NCBI Taxonomy" id="1435069"/>
    <lineage>
        <taxon>Bacteria</taxon>
        <taxon>Pseudomonadati</taxon>
        <taxon>Pseudomonadota</taxon>
        <taxon>Gammaproteobacteria</taxon>
        <taxon>Vibrionales</taxon>
        <taxon>Vibrionaceae</taxon>
        <taxon>Vibrio</taxon>
    </lineage>
</organism>
<comment type="caution">
    <text evidence="9">The sequence shown here is derived from an EMBL/GenBank/DDBJ whole genome shotgun (WGS) entry which is preliminary data.</text>
</comment>
<dbReference type="GO" id="GO:0043842">
    <property type="term" value="F:Kdo transferase activity"/>
    <property type="evidence" value="ECO:0007669"/>
    <property type="project" value="UniProtKB-EC"/>
</dbReference>
<keyword evidence="4 7" id="KW-0808">Transferase</keyword>
<reference evidence="10" key="1">
    <citation type="submission" date="2023-07" db="EMBL/GenBank/DDBJ databases">
        <title>Molecular identification of indigenous halophilic bacteria isolated from red sea cost, biodegradation of synthetic dyes and assessment of degraded metabolite toxicity.</title>
        <authorList>
            <person name="Chaieb K."/>
            <person name="Altayb H.N."/>
        </authorList>
    </citation>
    <scope>NUCLEOTIDE SEQUENCE [LARGE SCALE GENOMIC DNA]</scope>
    <source>
        <strain evidence="10">K20</strain>
    </source>
</reference>
<evidence type="ECO:0000256" key="4">
    <source>
        <dbReference type="ARBA" id="ARBA00022679"/>
    </source>
</evidence>
<evidence type="ECO:0000256" key="1">
    <source>
        <dbReference type="ARBA" id="ARBA00004713"/>
    </source>
</evidence>
<comment type="pathway">
    <text evidence="1 7">Bacterial outer membrane biogenesis; LPS core biosynthesis.</text>
</comment>
<dbReference type="Gene3D" id="3.40.50.2000">
    <property type="entry name" value="Glycogen Phosphorylase B"/>
    <property type="match status" value="1"/>
</dbReference>
<protein>
    <recommendedName>
        <fullName evidence="3 7">3-deoxy-D-manno-octulosonic acid transferase</fullName>
        <shortName evidence="7">Kdo transferase</shortName>
        <ecNumber evidence="2 7">2.4.99.12</ecNumber>
    </recommendedName>
    <alternativeName>
        <fullName evidence="5 7">Lipid IV(A) 3-deoxy-D-manno-octulosonic acid transferase</fullName>
    </alternativeName>
</protein>
<evidence type="ECO:0000256" key="6">
    <source>
        <dbReference type="ARBA" id="ARBA00049183"/>
    </source>
</evidence>
<gene>
    <name evidence="9" type="primary">waaA</name>
    <name evidence="9" type="ORF">LDJ79_10920</name>
</gene>
<dbReference type="Proteomes" id="UP001199044">
    <property type="component" value="Unassembled WGS sequence"/>
</dbReference>
<evidence type="ECO:0000256" key="2">
    <source>
        <dbReference type="ARBA" id="ARBA00012621"/>
    </source>
</evidence>
<dbReference type="EC" id="2.4.99.12" evidence="2 7"/>
<comment type="catalytic activity">
    <reaction evidence="6 7">
        <text>lipid IVA (E. coli) + CMP-3-deoxy-beta-D-manno-octulosonate = alpha-Kdo-(2-&gt;6)-lipid IVA (E. coli) + CMP + H(+)</text>
        <dbReference type="Rhea" id="RHEA:28066"/>
        <dbReference type="ChEBI" id="CHEBI:15378"/>
        <dbReference type="ChEBI" id="CHEBI:58603"/>
        <dbReference type="ChEBI" id="CHEBI:60364"/>
        <dbReference type="ChEBI" id="CHEBI:60377"/>
        <dbReference type="ChEBI" id="CHEBI:85987"/>
        <dbReference type="EC" id="2.4.99.12"/>
    </reaction>
</comment>
<evidence type="ECO:0000313" key="10">
    <source>
        <dbReference type="Proteomes" id="UP001199044"/>
    </source>
</evidence>
<dbReference type="NCBIfam" id="NF004388">
    <property type="entry name" value="PRK05749.1-4"/>
    <property type="match status" value="1"/>
</dbReference>
<evidence type="ECO:0000256" key="3">
    <source>
        <dbReference type="ARBA" id="ARBA00019077"/>
    </source>
</evidence>
<accession>A0ABS7YLR1</accession>
<comment type="subcellular location">
    <subcellularLocation>
        <location evidence="7">Cell membrane</location>
    </subcellularLocation>
</comment>
<dbReference type="InterPro" id="IPR038107">
    <property type="entry name" value="Glycos_transf_N_sf"/>
</dbReference>
<dbReference type="Gene3D" id="3.40.50.11720">
    <property type="entry name" value="3-Deoxy-D-manno-octulosonic-acid transferase, N-terminal domain"/>
    <property type="match status" value="1"/>
</dbReference>
<keyword evidence="7" id="KW-0472">Membrane</keyword>
<dbReference type="Pfam" id="PF04413">
    <property type="entry name" value="Glycos_transf_N"/>
    <property type="match status" value="1"/>
</dbReference>
<keyword evidence="10" id="KW-1185">Reference proteome</keyword>
<proteinExistence type="inferred from homology"/>
<evidence type="ECO:0000259" key="8">
    <source>
        <dbReference type="Pfam" id="PF04413"/>
    </source>
</evidence>
<sequence>MFRIFYTLLITLISPLALYALLKKRSDKPAVGSRWKEYFGHVSPLKSIASTEDDNRTVVWLHTVSVGEVLGATAFVRALKKRYPEVSVVMTTTTTTGAEQVGKLGDLVEHRFMPLDFPWAIRRFIRTIQPNQLLIMETELWPNTLAVAKQMKVPVSVINARLSQRSAQRYQKLAAIGRFLARHIEHIYCLHQDDAKRFESLGFAATQVSVTGSLKFDIQVSEQVIEQGRKLRTALGVDRPVWVAASTHQGEDEQLLEVHRQIITQLPNALMILVPRHPERFKSVAELVVSQGMTCVRRTYAQAVEAQTQVYLADTMGEMMTVLSASDVCFMAGSLLGDKVGGHNLLEPAALGLPTITGPSYFNFTDITQQLLQAKATTVCETPEQIATTLVGLLNNESERKAQGQSALQVVNRNRGSIDKTLTGLFSHEAA</sequence>
<feature type="domain" description="3-deoxy-D-manno-octulosonic-acid transferase N-terminal" evidence="8">
    <location>
        <begin position="34"/>
        <end position="218"/>
    </location>
</feature>
<comment type="function">
    <text evidence="7">Involved in lipopolysaccharide (LPS) biosynthesis. Catalyzes the transfer of 3-deoxy-D-manno-octulosonate (Kdo) residue(s) from CMP-Kdo to lipid IV(A), the tetraacyldisaccharide-1,4'-bisphosphate precursor of lipid A.</text>
</comment>
<keyword evidence="9" id="KW-0328">Glycosyltransferase</keyword>
<keyword evidence="7" id="KW-0448">Lipopolysaccharide biosynthesis</keyword>
<dbReference type="PANTHER" id="PTHR42755:SF1">
    <property type="entry name" value="3-DEOXY-D-MANNO-OCTULOSONIC ACID TRANSFERASE, MITOCHONDRIAL-RELATED"/>
    <property type="match status" value="1"/>
</dbReference>
<dbReference type="EMBL" id="JAIWIU010000066">
    <property type="protein sequence ID" value="MCA2016623.1"/>
    <property type="molecule type" value="Genomic_DNA"/>
</dbReference>
<evidence type="ECO:0000313" key="9">
    <source>
        <dbReference type="EMBL" id="MCA2016623.1"/>
    </source>
</evidence>
<name>A0ABS7YLR1_9VIBR</name>
<evidence type="ECO:0000256" key="7">
    <source>
        <dbReference type="RuleBase" id="RU365103"/>
    </source>
</evidence>
<evidence type="ECO:0000256" key="5">
    <source>
        <dbReference type="ARBA" id="ARBA00031445"/>
    </source>
</evidence>
<dbReference type="InterPro" id="IPR039901">
    <property type="entry name" value="Kdotransferase"/>
</dbReference>
<comment type="similarity">
    <text evidence="7">Belongs to the glycosyltransferase group 1 family.</text>
</comment>
<dbReference type="PANTHER" id="PTHR42755">
    <property type="entry name" value="3-DEOXY-MANNO-OCTULOSONATE CYTIDYLYLTRANSFERASE"/>
    <property type="match status" value="1"/>
</dbReference>
<keyword evidence="7" id="KW-1003">Cell membrane</keyword>
<dbReference type="InterPro" id="IPR007507">
    <property type="entry name" value="Glycos_transf_N"/>
</dbReference>